<dbReference type="Pfam" id="PF02463">
    <property type="entry name" value="SMC_N"/>
    <property type="match status" value="2"/>
</dbReference>
<evidence type="ECO:0000256" key="4">
    <source>
        <dbReference type="ARBA" id="ARBA00022840"/>
    </source>
</evidence>
<dbReference type="Gene3D" id="3.40.50.300">
    <property type="entry name" value="P-loop containing nucleotide triphosphate hydrolases"/>
    <property type="match status" value="2"/>
</dbReference>
<dbReference type="PIRSF" id="PIRSF005719">
    <property type="entry name" value="SMC"/>
    <property type="match status" value="1"/>
</dbReference>
<evidence type="ECO:0000256" key="3">
    <source>
        <dbReference type="ARBA" id="ARBA00022741"/>
    </source>
</evidence>
<dbReference type="GO" id="GO:0005524">
    <property type="term" value="F:ATP binding"/>
    <property type="evidence" value="ECO:0007669"/>
    <property type="project" value="UniProtKB-KW"/>
</dbReference>
<protein>
    <recommendedName>
        <fullName evidence="8">Structural maintenance of chromosomes protein</fullName>
    </recommendedName>
</protein>
<dbReference type="InterPro" id="IPR036277">
    <property type="entry name" value="SMC_hinge_sf"/>
</dbReference>
<dbReference type="FunFam" id="1.20.1060.20:FF:000003">
    <property type="entry name" value="Structural maintenance of chromosomes 4"/>
    <property type="match status" value="1"/>
</dbReference>
<dbReference type="GO" id="GO:0005634">
    <property type="term" value="C:nucleus"/>
    <property type="evidence" value="ECO:0007669"/>
    <property type="project" value="UniProtKB-SubCell"/>
</dbReference>
<dbReference type="InterPro" id="IPR003395">
    <property type="entry name" value="RecF/RecN/SMC_N"/>
</dbReference>
<dbReference type="GO" id="GO:0007076">
    <property type="term" value="P:mitotic chromosome condensation"/>
    <property type="evidence" value="ECO:0007669"/>
    <property type="project" value="TreeGrafter"/>
</dbReference>
<dbReference type="InterPro" id="IPR024704">
    <property type="entry name" value="SMC"/>
</dbReference>
<keyword evidence="7 8" id="KW-0539">Nucleus</keyword>
<evidence type="ECO:0000313" key="12">
    <source>
        <dbReference type="EMBL" id="GIY29470.1"/>
    </source>
</evidence>
<evidence type="ECO:0000256" key="9">
    <source>
        <dbReference type="SAM" id="Coils"/>
    </source>
</evidence>
<evidence type="ECO:0000256" key="2">
    <source>
        <dbReference type="ARBA" id="ARBA00006005"/>
    </source>
</evidence>
<reference evidence="12 13" key="1">
    <citation type="submission" date="2021-06" db="EMBL/GenBank/DDBJ databases">
        <title>Caerostris darwini draft genome.</title>
        <authorList>
            <person name="Kono N."/>
            <person name="Arakawa K."/>
        </authorList>
    </citation>
    <scope>NUCLEOTIDE SEQUENCE [LARGE SCALE GENOMIC DNA]</scope>
</reference>
<keyword evidence="3" id="KW-0547">Nucleotide-binding</keyword>
<dbReference type="PANTHER" id="PTHR18937:SF172">
    <property type="entry name" value="STRUCTURAL MAINTENANCE OF CHROMOSOMES PROTEIN"/>
    <property type="match status" value="1"/>
</dbReference>
<proteinExistence type="inferred from homology"/>
<evidence type="ECO:0000256" key="1">
    <source>
        <dbReference type="ARBA" id="ARBA00004123"/>
    </source>
</evidence>
<dbReference type="Proteomes" id="UP001054837">
    <property type="component" value="Unassembled WGS sequence"/>
</dbReference>
<evidence type="ECO:0000256" key="10">
    <source>
        <dbReference type="SAM" id="MobiDB-lite"/>
    </source>
</evidence>
<keyword evidence="4" id="KW-0067">ATP-binding</keyword>
<dbReference type="SUPFAM" id="SSF52540">
    <property type="entry name" value="P-loop containing nucleoside triphosphate hydrolases"/>
    <property type="match status" value="1"/>
</dbReference>
<evidence type="ECO:0000313" key="13">
    <source>
        <dbReference type="Proteomes" id="UP001054837"/>
    </source>
</evidence>
<accession>A0AAV4S740</accession>
<dbReference type="PANTHER" id="PTHR18937">
    <property type="entry name" value="STRUCTURAL MAINTENANCE OF CHROMOSOMES SMC FAMILY MEMBER"/>
    <property type="match status" value="1"/>
</dbReference>
<feature type="coiled-coil region" evidence="9">
    <location>
        <begin position="891"/>
        <end position="925"/>
    </location>
</feature>
<feature type="domain" description="SMC hinge" evidence="11">
    <location>
        <begin position="575"/>
        <end position="691"/>
    </location>
</feature>
<keyword evidence="13" id="KW-1185">Reference proteome</keyword>
<sequence length="1256" mass="143877">MPIPKKYTPEELGFQDEEGTIRIEDIVIPPAPPPALSTAVPESRLIITHLTVRNFKSYAGEQIIGPFNKNFTAVVGPNGSGKSNVIDALMFVFGQRAMHIRAKKISALIHKSDKFPNISSCSVSVNFAMIKDEIEKDNIIKDSRFIVSRTVQMDGSSYYEICNKRTPHKDVKKTLKAYGIDLEYTRFLIMQGEIESISLMKPKAVHENEPGMLEYIEDIIGTHRFIEPIKHFDTIVAEKKILEKEKSTDLNLVEKEKDKLEEPKNKAIEYLRVDNKRILCENSINHFRRFEAEKELADILEKKQKNVEEMTSLKAEMEELQSSKKSSQSKLNEVSQEHDAVSKKVEELGEKFKKLEKDDATNIENAKDAKAKVQKMKQDLENFDKELKKLVKQATTFEKETEELLAVKKKCESEKDVQEKKASEVMGSLKEETTLLQEKKDKLEIELKKLQENVSDVKSEIDLAQSELNICVSGAKKEKEKLSTLMKDQEKNTETTKKEKSLLIQEEEELKNLENEICTSKEQLSNSRQHWNSFAEQLKNERVKLEEAENSQQTSHHSSSLVKALLREKSEGRIPGIYGRLGDLGAIDEKYDIAISTACGRLDNIVTDTITTAQKCVEFLKRNNIGYATFIALDQMKKWEPYTRQQISFPENVPRLFDLVRVKDHALLPAFYFSLQNTLVGSDLEQATRIGLKGRERHRVVTLKGEVIDTTGTMSGGGGRPLKGRMGQKIIECAFSKEDITRMTANVRQLTTKISELKNLCSSLEDQISQKTFRISTLQRSIKKRNQCCKAFTEQIEMINSQIEEQKKKVSESMIDTKKVSFLEEKISTKNKAYKIAVQKATAHEEQVSKLQAEILKISKGNYSKAKKVVDSFKKKCDEVTQSLTKSTVSLKQSKTKMKKLESKIENLKSDIEKNEKVFHQYRDNQEKLTALGSKLNNELTENKEKLIKVKEMYGNIKKEIDAKNEKEHQMKRAEIELKNKIKKIEASESEMNGIIRSYNTKIGKLKLNVVEEDSTEIPTLSNEEIENLNIKSLSADLNIMKVQLEDMKPDFSAIEGFKKKEKLYEEKSKDVEELRNDIHMQKLRHDELRRRRLNEFMAGFNIIAKKLKEVYQMLTLGGDAEIELVDGSDPFKAGIHLSIRPPRKSWKLLRYLSGGEKTLSSLALVFALHYYRPTPFYVMDEIDAALDTRNVAIVGYFLKEHTKNAQFIIISLRNVMNEISDHLLGIYKVNNCTKNISLSNVEKWAEKKPTEEENS</sequence>
<dbReference type="InterPro" id="IPR027417">
    <property type="entry name" value="P-loop_NTPase"/>
</dbReference>
<evidence type="ECO:0000256" key="7">
    <source>
        <dbReference type="ARBA" id="ARBA00023242"/>
    </source>
</evidence>
<keyword evidence="5 9" id="KW-0175">Coiled coil</keyword>
<feature type="coiled-coil region" evidence="9">
    <location>
        <begin position="740"/>
        <end position="809"/>
    </location>
</feature>
<dbReference type="Gene3D" id="1.20.1060.20">
    <property type="match status" value="1"/>
</dbReference>
<feature type="coiled-coil region" evidence="9">
    <location>
        <begin position="1058"/>
        <end position="1092"/>
    </location>
</feature>
<feature type="coiled-coil region" evidence="9">
    <location>
        <begin position="426"/>
        <end position="555"/>
    </location>
</feature>
<dbReference type="InterPro" id="IPR010935">
    <property type="entry name" value="SMC_hinge"/>
</dbReference>
<evidence type="ECO:0000256" key="8">
    <source>
        <dbReference type="PIRNR" id="PIRNR005719"/>
    </source>
</evidence>
<dbReference type="SMART" id="SM00968">
    <property type="entry name" value="SMC_hinge"/>
    <property type="match status" value="1"/>
</dbReference>
<name>A0AAV4S740_9ARAC</name>
<evidence type="ECO:0000259" key="11">
    <source>
        <dbReference type="SMART" id="SM00968"/>
    </source>
</evidence>
<organism evidence="12 13">
    <name type="scientific">Caerostris darwini</name>
    <dbReference type="NCBI Taxonomy" id="1538125"/>
    <lineage>
        <taxon>Eukaryota</taxon>
        <taxon>Metazoa</taxon>
        <taxon>Ecdysozoa</taxon>
        <taxon>Arthropoda</taxon>
        <taxon>Chelicerata</taxon>
        <taxon>Arachnida</taxon>
        <taxon>Araneae</taxon>
        <taxon>Araneomorphae</taxon>
        <taxon>Entelegynae</taxon>
        <taxon>Araneoidea</taxon>
        <taxon>Araneidae</taxon>
        <taxon>Caerostris</taxon>
    </lineage>
</organism>
<dbReference type="SUPFAM" id="SSF75553">
    <property type="entry name" value="Smc hinge domain"/>
    <property type="match status" value="1"/>
</dbReference>
<dbReference type="Gene3D" id="3.30.70.1620">
    <property type="match status" value="1"/>
</dbReference>
<dbReference type="Pfam" id="PF06470">
    <property type="entry name" value="SMC_hinge"/>
    <property type="match status" value="1"/>
</dbReference>
<comment type="similarity">
    <text evidence="2">Belongs to the SMC family. SMC4 subfamily.</text>
</comment>
<evidence type="ECO:0000256" key="5">
    <source>
        <dbReference type="ARBA" id="ARBA00023054"/>
    </source>
</evidence>
<gene>
    <name evidence="12" type="primary">Smc4</name>
    <name evidence="12" type="ORF">CDAR_534061</name>
</gene>
<feature type="region of interest" description="Disordered" evidence="10">
    <location>
        <begin position="317"/>
        <end position="342"/>
    </location>
</feature>
<evidence type="ECO:0000256" key="6">
    <source>
        <dbReference type="ARBA" id="ARBA00023067"/>
    </source>
</evidence>
<keyword evidence="6" id="KW-0226">DNA condensation</keyword>
<dbReference type="GO" id="GO:0000796">
    <property type="term" value="C:condensin complex"/>
    <property type="evidence" value="ECO:0007669"/>
    <property type="project" value="TreeGrafter"/>
</dbReference>
<dbReference type="EMBL" id="BPLQ01007314">
    <property type="protein sequence ID" value="GIY29470.1"/>
    <property type="molecule type" value="Genomic_DNA"/>
</dbReference>
<dbReference type="AlphaFoldDB" id="A0AAV4S740"/>
<dbReference type="GO" id="GO:0016887">
    <property type="term" value="F:ATP hydrolysis activity"/>
    <property type="evidence" value="ECO:0007669"/>
    <property type="project" value="InterPro"/>
</dbReference>
<feature type="coiled-coil region" evidence="9">
    <location>
        <begin position="957"/>
        <end position="991"/>
    </location>
</feature>
<comment type="caution">
    <text evidence="12">The sequence shown here is derived from an EMBL/GenBank/DDBJ whole genome shotgun (WGS) entry which is preliminary data.</text>
</comment>
<comment type="subcellular location">
    <subcellularLocation>
        <location evidence="1 8">Nucleus</location>
    </subcellularLocation>
</comment>